<dbReference type="PANTHER" id="PTHR12872:SF1">
    <property type="entry name" value="ALPHA-N-ACETYLGLUCOSAMINIDASE"/>
    <property type="match status" value="1"/>
</dbReference>
<evidence type="ECO:0000259" key="4">
    <source>
        <dbReference type="Pfam" id="PF12972"/>
    </source>
</evidence>
<comment type="caution">
    <text evidence="5">The sequence shown here is derived from an EMBL/GenBank/DDBJ whole genome shotgun (WGS) entry which is preliminary data.</text>
</comment>
<dbReference type="EMBL" id="VJMJ01000135">
    <property type="protein sequence ID" value="KAF0732272.1"/>
    <property type="molecule type" value="Genomic_DNA"/>
</dbReference>
<evidence type="ECO:0000256" key="1">
    <source>
        <dbReference type="ARBA" id="ARBA00022801"/>
    </source>
</evidence>
<dbReference type="InterPro" id="IPR024240">
    <property type="entry name" value="NAGLU_N"/>
</dbReference>
<dbReference type="InterPro" id="IPR024733">
    <property type="entry name" value="NAGLU_tim-barrel"/>
</dbReference>
<reference evidence="5 6" key="1">
    <citation type="submission" date="2019-07" db="EMBL/GenBank/DDBJ databases">
        <title>Genomics analysis of Aphanomyces spp. identifies a new class of oomycete effector associated with host adaptation.</title>
        <authorList>
            <person name="Gaulin E."/>
        </authorList>
    </citation>
    <scope>NUCLEOTIDE SEQUENCE [LARGE SCALE GENOMIC DNA]</scope>
    <source>
        <strain evidence="5 6">ATCC 201684</strain>
    </source>
</reference>
<organism evidence="5 6">
    <name type="scientific">Aphanomyces euteiches</name>
    <dbReference type="NCBI Taxonomy" id="100861"/>
    <lineage>
        <taxon>Eukaryota</taxon>
        <taxon>Sar</taxon>
        <taxon>Stramenopiles</taxon>
        <taxon>Oomycota</taxon>
        <taxon>Saprolegniomycetes</taxon>
        <taxon>Saprolegniales</taxon>
        <taxon>Verrucalvaceae</taxon>
        <taxon>Aphanomyces</taxon>
    </lineage>
</organism>
<dbReference type="Pfam" id="PF05089">
    <property type="entry name" value="NAGLU"/>
    <property type="match status" value="1"/>
</dbReference>
<name>A0A6G0WXI4_9STRA</name>
<feature type="domain" description="Alpha-N-acetylglucosaminidase C-terminal" evidence="4">
    <location>
        <begin position="519"/>
        <end position="798"/>
    </location>
</feature>
<sequence length="804" mass="91744">MDLIVLPAYVTILSTWDFDLSIANSPGEGAEPGRSNSTGPRMTLTRALRLVCLLSNVLGVIGAIQLEFPDHDAVFAIKGLIIRRFGARYLDQIELSYVPLDHDGPDEATVETRHGRVHVAASSASSMGFALHTYLKQAVHTQLDWDIHELALPHELPSLSSPISLKKATKYSYYLNVCTTSYSMWSWKWPQWEAHLDWMALNGINMPLAFVGQEKVWLETFKKFNVSTSNILHFFSGAAFQAWGRMGNVRGSWGPFGEIPMSFIEEQHELQKQILARMREFGMIPALPAFAGHVPEEMETLHPHAQIRRATQWGSFPLIHTNVSVVEPTDPLFLEIGRVFLETQTALYNYTSGLYQADMYNELKPPSFEDSYLAQSSKAVIDSMRAADPKATWLMQGWLFFFMRKVWSNNRIKAYLSGVPDDQLIMLDLWSDAVPIWRITKNYFGKSWIYCVLHNFGGQHGMTGNLEQLAVGPIEARQLSDGRMIGMGLSMEAIFQNYVVYALALDMMWQNTTVNVYKWVPAYVYQRYHSSNYHAQKAWTFLSHSVYSTLMPNPNLVIERPRWRLDLGKNNKTKFNGEFHLAASAVSRALHEFLRASDDDANLAQVDSFQYDIVDVTREMLNGVMFVYYNKLNDIYWGLTDDAPPGAVCALTKQIKEVIEEMDAILKTNRAFLLGPWLEAAKSFGASTSNVQYFEYQARNQITQWGEKNNNALNDYAAKQWAGLVKDYYLKRWSIWLDSICASPTPRHSWNHTTAEDYRNKTMDEHLDEFEQTWQLQSKSYATHPGGNTVEVARALYIKYANIT</sequence>
<dbReference type="InterPro" id="IPR029018">
    <property type="entry name" value="Hex-like_dom2"/>
</dbReference>
<dbReference type="Pfam" id="PF12971">
    <property type="entry name" value="NAGLU_N"/>
    <property type="match status" value="1"/>
</dbReference>
<evidence type="ECO:0000259" key="2">
    <source>
        <dbReference type="Pfam" id="PF05089"/>
    </source>
</evidence>
<evidence type="ECO:0000313" key="6">
    <source>
        <dbReference type="Proteomes" id="UP000481153"/>
    </source>
</evidence>
<dbReference type="VEuPathDB" id="FungiDB:AeMF1_000328"/>
<dbReference type="Gene3D" id="3.30.379.10">
    <property type="entry name" value="Chitobiase/beta-hexosaminidase domain 2-like"/>
    <property type="match status" value="1"/>
</dbReference>
<dbReference type="Proteomes" id="UP000481153">
    <property type="component" value="Unassembled WGS sequence"/>
</dbReference>
<evidence type="ECO:0000313" key="5">
    <source>
        <dbReference type="EMBL" id="KAF0732272.1"/>
    </source>
</evidence>
<dbReference type="InterPro" id="IPR024732">
    <property type="entry name" value="NAGLU_C"/>
</dbReference>
<dbReference type="GO" id="GO:0016787">
    <property type="term" value="F:hydrolase activity"/>
    <property type="evidence" value="ECO:0007669"/>
    <property type="project" value="UniProtKB-KW"/>
</dbReference>
<accession>A0A6G0WXI4</accession>
<feature type="domain" description="Alpha-N-acetylglucosaminidase N-terminal" evidence="3">
    <location>
        <begin position="76"/>
        <end position="157"/>
    </location>
</feature>
<dbReference type="Pfam" id="PF12972">
    <property type="entry name" value="NAGLU_C"/>
    <property type="match status" value="1"/>
</dbReference>
<dbReference type="PANTHER" id="PTHR12872">
    <property type="entry name" value="ALPHA-N-ACETYLGLUCOSAMINIDASE"/>
    <property type="match status" value="1"/>
</dbReference>
<evidence type="ECO:0008006" key="7">
    <source>
        <dbReference type="Google" id="ProtNLM"/>
    </source>
</evidence>
<feature type="domain" description="Alpha-N-acetylglucosaminidase tim-barrel" evidence="2">
    <location>
        <begin position="173"/>
        <end position="510"/>
    </location>
</feature>
<proteinExistence type="predicted"/>
<dbReference type="Gene3D" id="1.20.120.670">
    <property type="entry name" value="N-acetyl-b-d-glucoasminidase"/>
    <property type="match status" value="1"/>
</dbReference>
<gene>
    <name evidence="5" type="ORF">Ae201684_010563</name>
</gene>
<dbReference type="InterPro" id="IPR007781">
    <property type="entry name" value="NAGLU"/>
</dbReference>
<keyword evidence="1" id="KW-0378">Hydrolase</keyword>
<keyword evidence="6" id="KW-1185">Reference proteome</keyword>
<protein>
    <recommendedName>
        <fullName evidence="7">Alpha-N-acetylglucosaminidase</fullName>
    </recommendedName>
</protein>
<evidence type="ECO:0000259" key="3">
    <source>
        <dbReference type="Pfam" id="PF12971"/>
    </source>
</evidence>
<dbReference type="Gene3D" id="3.20.20.80">
    <property type="entry name" value="Glycosidases"/>
    <property type="match status" value="1"/>
</dbReference>
<dbReference type="AlphaFoldDB" id="A0A6G0WXI4"/>